<dbReference type="EMBL" id="KQ086059">
    <property type="protein sequence ID" value="KLO09336.1"/>
    <property type="molecule type" value="Genomic_DNA"/>
</dbReference>
<evidence type="ECO:0000259" key="1">
    <source>
        <dbReference type="Pfam" id="PF01266"/>
    </source>
</evidence>
<gene>
    <name evidence="2" type="ORF">SCHPADRAFT_943727</name>
</gene>
<dbReference type="GO" id="GO:0005829">
    <property type="term" value="C:cytosol"/>
    <property type="evidence" value="ECO:0007669"/>
    <property type="project" value="GOC"/>
</dbReference>
<dbReference type="OrthoDB" id="498204at2759"/>
<evidence type="ECO:0000313" key="2">
    <source>
        <dbReference type="EMBL" id="KLO09336.1"/>
    </source>
</evidence>
<accession>A0A0H2RWZ4</accession>
<keyword evidence="3" id="KW-1185">Reference proteome</keyword>
<protein>
    <submittedName>
        <fullName evidence="2">FAD dependent oxidoreductase</fullName>
    </submittedName>
</protein>
<dbReference type="SUPFAM" id="SSF51905">
    <property type="entry name" value="FAD/NAD(P)-binding domain"/>
    <property type="match status" value="1"/>
</dbReference>
<organism evidence="2 3">
    <name type="scientific">Schizopora paradoxa</name>
    <dbReference type="NCBI Taxonomy" id="27342"/>
    <lineage>
        <taxon>Eukaryota</taxon>
        <taxon>Fungi</taxon>
        <taxon>Dikarya</taxon>
        <taxon>Basidiomycota</taxon>
        <taxon>Agaricomycotina</taxon>
        <taxon>Agaricomycetes</taxon>
        <taxon>Hymenochaetales</taxon>
        <taxon>Schizoporaceae</taxon>
        <taxon>Schizopora</taxon>
    </lineage>
</organism>
<reference evidence="2 3" key="1">
    <citation type="submission" date="2015-04" db="EMBL/GenBank/DDBJ databases">
        <title>Complete genome sequence of Schizopora paradoxa KUC8140, a cosmopolitan wood degrader in East Asia.</title>
        <authorList>
            <consortium name="DOE Joint Genome Institute"/>
            <person name="Min B."/>
            <person name="Park H."/>
            <person name="Jang Y."/>
            <person name="Kim J.-J."/>
            <person name="Kim K.H."/>
            <person name="Pangilinan J."/>
            <person name="Lipzen A."/>
            <person name="Riley R."/>
            <person name="Grigoriev I.V."/>
            <person name="Spatafora J.W."/>
            <person name="Choi I.-G."/>
        </authorList>
    </citation>
    <scope>NUCLEOTIDE SEQUENCE [LARGE SCALE GENOMIC DNA]</scope>
    <source>
        <strain evidence="2 3">KUC8140</strain>
    </source>
</reference>
<dbReference type="Gene3D" id="3.50.50.60">
    <property type="entry name" value="FAD/NAD(P)-binding domain"/>
    <property type="match status" value="1"/>
</dbReference>
<evidence type="ECO:0000313" key="3">
    <source>
        <dbReference type="Proteomes" id="UP000053477"/>
    </source>
</evidence>
<dbReference type="PROSITE" id="PS51257">
    <property type="entry name" value="PROKAR_LIPOPROTEIN"/>
    <property type="match status" value="1"/>
</dbReference>
<dbReference type="InParanoid" id="A0A0H2RWZ4"/>
<feature type="domain" description="FAD dependent oxidoreductase" evidence="1">
    <location>
        <begin position="6"/>
        <end position="384"/>
    </location>
</feature>
<dbReference type="STRING" id="27342.A0A0H2RWZ4"/>
<dbReference type="InterPro" id="IPR006076">
    <property type="entry name" value="FAD-dep_OxRdtase"/>
</dbReference>
<dbReference type="Proteomes" id="UP000053477">
    <property type="component" value="Unassembled WGS sequence"/>
</dbReference>
<dbReference type="FunCoup" id="A0A0H2RWZ4">
    <property type="interactions" value="59"/>
</dbReference>
<proteinExistence type="predicted"/>
<dbReference type="Gene3D" id="3.30.9.10">
    <property type="entry name" value="D-Amino Acid Oxidase, subunit A, domain 2"/>
    <property type="match status" value="1"/>
</dbReference>
<dbReference type="InterPro" id="IPR036188">
    <property type="entry name" value="FAD/NAD-bd_sf"/>
</dbReference>
<dbReference type="Pfam" id="PF01266">
    <property type="entry name" value="DAO"/>
    <property type="match status" value="1"/>
</dbReference>
<sequence>MSTKHIVIIGGGIIGCTSAYYITHHPTFTSSNAVVTILEASSVAGGASGKAGGLVAKWAYPKELVDVTFAEHERLAREHNGKERWGFRYTGGGQWTGRGEDVVRDAGEMTSKTSLEKKEGLVSGKNTARRNIGLPDDLDWVKEDLTDAYEPMAGDGETAQVHPYQFTTSMCALAQEKGATLVIGKATAINYSGSGASRSVSGVEYVNEAGSKEVIPASTVIVAAGPWTSTILPSVPISGSRAHSITVRPTRPVSAYALFTEITLPRSSFRTSLGSPEIYARPNNEVYACSPGDGEPLPSSTKEVKVDQQVCEALFKQISAISPELRGGEVTASQACYLPNVNSGPRGCPIVGEVDSAKGLIIAAGHTCWGICNAPGTGKLISELVMDGRVKSGNISRLAPRKFF</sequence>
<dbReference type="PANTHER" id="PTHR13847">
    <property type="entry name" value="SARCOSINE DEHYDROGENASE-RELATED"/>
    <property type="match status" value="1"/>
</dbReference>
<name>A0A0H2RWZ4_9AGAM</name>
<dbReference type="AlphaFoldDB" id="A0A0H2RWZ4"/>
<dbReference type="PANTHER" id="PTHR13847:SF150">
    <property type="entry name" value="OXIDOREDUCTASE TDA3-RELATED"/>
    <property type="match status" value="1"/>
</dbReference>
<dbReference type="GO" id="GO:0042147">
    <property type="term" value="P:retrograde transport, endosome to Golgi"/>
    <property type="evidence" value="ECO:0007669"/>
    <property type="project" value="TreeGrafter"/>
</dbReference>
<dbReference type="GO" id="GO:0005770">
    <property type="term" value="C:late endosome"/>
    <property type="evidence" value="ECO:0007669"/>
    <property type="project" value="TreeGrafter"/>
</dbReference>